<keyword evidence="3" id="KW-1185">Reference proteome</keyword>
<dbReference type="VEuPathDB" id="VectorBase:ACON012706"/>
<keyword evidence="1" id="KW-0732">Signal</keyword>
<organism evidence="2 3">
    <name type="scientific">Anopheles coluzzii</name>
    <name type="common">African malaria mosquito</name>
    <dbReference type="NCBI Taxonomy" id="1518534"/>
    <lineage>
        <taxon>Eukaryota</taxon>
        <taxon>Metazoa</taxon>
        <taxon>Ecdysozoa</taxon>
        <taxon>Arthropoda</taxon>
        <taxon>Hexapoda</taxon>
        <taxon>Insecta</taxon>
        <taxon>Pterygota</taxon>
        <taxon>Neoptera</taxon>
        <taxon>Endopterygota</taxon>
        <taxon>Diptera</taxon>
        <taxon>Nematocera</taxon>
        <taxon>Culicoidea</taxon>
        <taxon>Culicidae</taxon>
        <taxon>Anophelinae</taxon>
        <taxon>Anopheles</taxon>
    </lineage>
</organism>
<reference evidence="2" key="2">
    <citation type="submission" date="2020-05" db="UniProtKB">
        <authorList>
            <consortium name="EnsemblMetazoa"/>
        </authorList>
    </citation>
    <scope>IDENTIFICATION</scope>
    <source>
        <strain evidence="2">Ngousso</strain>
    </source>
</reference>
<accession>A0A6E8W6Z6</accession>
<dbReference type="Proteomes" id="UP001105220">
    <property type="component" value="Unplaced"/>
</dbReference>
<proteinExistence type="predicted"/>
<evidence type="ECO:0000256" key="1">
    <source>
        <dbReference type="SAM" id="SignalP"/>
    </source>
</evidence>
<sequence length="98" mass="11195">MKTVIVLFALVAVATAMQPFYHPQEQFPMVEIMPINTLDNRQLPKILESLVGLVDGFLNVFEATRRGDPVDRENMRQLLQLLQLLPPFAKTLNEQFGQ</sequence>
<dbReference type="AlphaFoldDB" id="A0A6E8W6Z6"/>
<evidence type="ECO:0000313" key="3">
    <source>
        <dbReference type="Proteomes" id="UP001105220"/>
    </source>
</evidence>
<feature type="chain" id="PRO_5026132085" evidence="1">
    <location>
        <begin position="17"/>
        <end position="98"/>
    </location>
</feature>
<dbReference type="EnsemblMetazoa" id="ACON012706-RA">
    <property type="protein sequence ID" value="ACON012706-PA"/>
    <property type="gene ID" value="ACON012706"/>
</dbReference>
<name>A0A6E8W6Z6_ANOCL</name>
<evidence type="ECO:0000313" key="2">
    <source>
        <dbReference type="EnsemblMetazoa" id="ACON012706-PA"/>
    </source>
</evidence>
<feature type="signal peptide" evidence="1">
    <location>
        <begin position="1"/>
        <end position="16"/>
    </location>
</feature>
<protein>
    <submittedName>
        <fullName evidence="2">AgAcp34A-2</fullName>
    </submittedName>
</protein>
<reference key="1">
    <citation type="journal article" date="2019" name="Genes (Basel)">
        <title>A High-Quality De novo Genome Assembly from a Single Mosquito Using PacBio Sequencing.</title>
        <authorList>
            <person name="Kingan S.B."/>
            <person name="Heaton H."/>
            <person name="Cudini J."/>
            <person name="Lambert C.C."/>
            <person name="Baybayan P."/>
            <person name="Galvin B.D."/>
            <person name="Durbin R."/>
            <person name="Korlach J."/>
            <person name="Lawniczak M.K.N."/>
        </authorList>
    </citation>
    <scope>NUCLEOTIDE SEQUENCE [LARGE SCALE GENOMIC DNA]</scope>
    <source>
        <strain>Mali-NIH</strain>
    </source>
</reference>